<dbReference type="PANTHER" id="PTHR11851:SF49">
    <property type="entry name" value="MITOCHONDRIAL-PROCESSING PEPTIDASE SUBUNIT ALPHA"/>
    <property type="match status" value="1"/>
</dbReference>
<organism evidence="4">
    <name type="scientific">hydrothermal vent metagenome</name>
    <dbReference type="NCBI Taxonomy" id="652676"/>
    <lineage>
        <taxon>unclassified sequences</taxon>
        <taxon>metagenomes</taxon>
        <taxon>ecological metagenomes</taxon>
    </lineage>
</organism>
<gene>
    <name evidence="4" type="ORF">MNBD_UNCLBAC01-321</name>
</gene>
<evidence type="ECO:0000256" key="1">
    <source>
        <dbReference type="ARBA" id="ARBA00007261"/>
    </source>
</evidence>
<dbReference type="Pfam" id="PF05193">
    <property type="entry name" value="Peptidase_M16_C"/>
    <property type="match status" value="2"/>
</dbReference>
<dbReference type="SUPFAM" id="SSF63411">
    <property type="entry name" value="LuxS/MPP-like metallohydrolase"/>
    <property type="match status" value="4"/>
</dbReference>
<dbReference type="InterPro" id="IPR007863">
    <property type="entry name" value="Peptidase_M16_C"/>
</dbReference>
<feature type="domain" description="Peptidase M16 N-terminal" evidence="2">
    <location>
        <begin position="464"/>
        <end position="577"/>
    </location>
</feature>
<evidence type="ECO:0000313" key="4">
    <source>
        <dbReference type="EMBL" id="VAX35796.1"/>
    </source>
</evidence>
<dbReference type="Pfam" id="PF00675">
    <property type="entry name" value="Peptidase_M16"/>
    <property type="match status" value="2"/>
</dbReference>
<sequence length="861" mass="97737">MVKKLIFFVFLFICSIFLNSSHAFEGKSSKHILNNGLTVLMSEMPTSPFVSVYGYVKTGSATEGKFLGTGISHFLEHMLFKGTPTRKVGEIAAKIQAVGGHINASTGMDYTIYKITVPFEKFNIAVEIMADIMMNATMDPVEIEKERDVIFGEMRLSNDNPSRKYIRLVFQNAYLRHPYRHPVIGYKSLLAEVSRDDLLEYYQRFYTPNNIILSIAGNIKTNEILPKVKTLFKDFKRKHDILRNLPIEQRQISPRRYEEEYPTDLTRLSLAFGSVPLLHPDLYPLDVLAKILGHGKSSRLYEELYKKKGLVHSISASSYTPMDQGIFQIQSILENENVEATIKEVLEQIRNIEEKGVSDEELKKAKRQVLSEHIFSYQTSEHTAHAQAVDEAFTGDYQFSQKYVKGIRTVTSKNIERVAKNYLDESALSITILKPIVKIHEQNTSNEKQQGTIQKHVLKNGLTVLLREDPTFPLVSMRLMCRGGYREETDANNGISTMSASLWTKGTKELTAKQIAQKTERLGMQLSSYAGKNSFGISIDFLSEDLSEALNLLDDVVKNPTFPENELKKVKINMQTALRKRKDSIFYFSSDILKKTLFTTHPFRLNKNGTEESIKRITQKNIRDFHTRFTYPNNMVITVFGDISAPDVLKEIEKKFGALTAQEVELSTYTPVPLTERREKEVVINKEQAMISLGFHGTDLHDPDRYGMKVLTSILGSSFSGRLFQSIREELGQAYTLGGSFIPGIDSGFIYFYVLTTQEKAVEAKELVMAEIKRLQTEDVPADELKNIKTYLMGNVKTSYETNSSLSFTTGLDELYGLGFANYKKYDTNISAITATQIKKLAQKYLDLNKVAIIMTLPIKE</sequence>
<evidence type="ECO:0000259" key="2">
    <source>
        <dbReference type="Pfam" id="PF00675"/>
    </source>
</evidence>
<dbReference type="InterPro" id="IPR011765">
    <property type="entry name" value="Pept_M16_N"/>
</dbReference>
<dbReference type="EMBL" id="UOGJ01000073">
    <property type="protein sequence ID" value="VAX35796.1"/>
    <property type="molecule type" value="Genomic_DNA"/>
</dbReference>
<evidence type="ECO:0000259" key="3">
    <source>
        <dbReference type="Pfam" id="PF05193"/>
    </source>
</evidence>
<dbReference type="InterPro" id="IPR011249">
    <property type="entry name" value="Metalloenz_LuxS/M16"/>
</dbReference>
<feature type="domain" description="Peptidase M16 C-terminal" evidence="3">
    <location>
        <begin position="193"/>
        <end position="368"/>
    </location>
</feature>
<dbReference type="AlphaFoldDB" id="A0A3B1CYR2"/>
<feature type="domain" description="Peptidase M16 N-terminal" evidence="2">
    <location>
        <begin position="39"/>
        <end position="184"/>
    </location>
</feature>
<reference evidence="4" key="1">
    <citation type="submission" date="2018-06" db="EMBL/GenBank/DDBJ databases">
        <authorList>
            <person name="Zhirakovskaya E."/>
        </authorList>
    </citation>
    <scope>NUCLEOTIDE SEQUENCE</scope>
</reference>
<feature type="domain" description="Peptidase M16 C-terminal" evidence="3">
    <location>
        <begin position="617"/>
        <end position="790"/>
    </location>
</feature>
<dbReference type="Gene3D" id="3.30.830.10">
    <property type="entry name" value="Metalloenzyme, LuxS/M16 peptidase-like"/>
    <property type="match status" value="4"/>
</dbReference>
<comment type="similarity">
    <text evidence="1">Belongs to the peptidase M16 family.</text>
</comment>
<dbReference type="InterPro" id="IPR050361">
    <property type="entry name" value="MPP/UQCRC_Complex"/>
</dbReference>
<accession>A0A3B1CYR2</accession>
<protein>
    <recommendedName>
        <fullName evidence="5">Zinc protease pqqL</fullName>
    </recommendedName>
</protein>
<dbReference type="PANTHER" id="PTHR11851">
    <property type="entry name" value="METALLOPROTEASE"/>
    <property type="match status" value="1"/>
</dbReference>
<proteinExistence type="inferred from homology"/>
<name>A0A3B1CYR2_9ZZZZ</name>
<evidence type="ECO:0008006" key="5">
    <source>
        <dbReference type="Google" id="ProtNLM"/>
    </source>
</evidence>
<dbReference type="GO" id="GO:0046872">
    <property type="term" value="F:metal ion binding"/>
    <property type="evidence" value="ECO:0007669"/>
    <property type="project" value="InterPro"/>
</dbReference>